<dbReference type="InterPro" id="IPR007573">
    <property type="entry name" value="QWRF"/>
</dbReference>
<feature type="region of interest" description="Disordered" evidence="2">
    <location>
        <begin position="310"/>
        <end position="375"/>
    </location>
</feature>
<dbReference type="GO" id="GO:0005737">
    <property type="term" value="C:cytoplasm"/>
    <property type="evidence" value="ECO:0007669"/>
    <property type="project" value="TreeGrafter"/>
</dbReference>
<dbReference type="GO" id="GO:0051225">
    <property type="term" value="P:spindle assembly"/>
    <property type="evidence" value="ECO:0007669"/>
    <property type="project" value="TreeGrafter"/>
</dbReference>
<name>A0A8J5CFC0_ZINOF</name>
<comment type="similarity">
    <text evidence="1">Belongs to the QWRF family.</text>
</comment>
<reference evidence="3 4" key="1">
    <citation type="submission" date="2020-08" db="EMBL/GenBank/DDBJ databases">
        <title>Plant Genome Project.</title>
        <authorList>
            <person name="Zhang R.-G."/>
        </authorList>
    </citation>
    <scope>NUCLEOTIDE SEQUENCE [LARGE SCALE GENOMIC DNA]</scope>
    <source>
        <tissue evidence="3">Rhizome</tissue>
    </source>
</reference>
<feature type="compositionally biased region" description="Low complexity" evidence="2">
    <location>
        <begin position="337"/>
        <end position="350"/>
    </location>
</feature>
<dbReference type="PANTHER" id="PTHR31807:SF2">
    <property type="entry name" value="PROTEIN SNOWY COTYLEDON 3"/>
    <property type="match status" value="1"/>
</dbReference>
<accession>A0A8J5CFC0</accession>
<evidence type="ECO:0000313" key="3">
    <source>
        <dbReference type="EMBL" id="KAG6473369.1"/>
    </source>
</evidence>
<protein>
    <recommendedName>
        <fullName evidence="5">QWRF motif-containing protein 2</fullName>
    </recommendedName>
</protein>
<feature type="region of interest" description="Disordered" evidence="2">
    <location>
        <begin position="1"/>
        <end position="144"/>
    </location>
</feature>
<dbReference type="Proteomes" id="UP000734854">
    <property type="component" value="Unassembled WGS sequence"/>
</dbReference>
<feature type="compositionally biased region" description="Basic and acidic residues" evidence="2">
    <location>
        <begin position="38"/>
        <end position="56"/>
    </location>
</feature>
<feature type="region of interest" description="Disordered" evidence="2">
    <location>
        <begin position="259"/>
        <end position="289"/>
    </location>
</feature>
<comment type="caution">
    <text evidence="3">The sequence shown here is derived from an EMBL/GenBank/DDBJ whole genome shotgun (WGS) entry which is preliminary data.</text>
</comment>
<dbReference type="Pfam" id="PF04484">
    <property type="entry name" value="QWRF"/>
    <property type="match status" value="2"/>
</dbReference>
<feature type="region of interest" description="Disordered" evidence="2">
    <location>
        <begin position="650"/>
        <end position="676"/>
    </location>
</feature>
<proteinExistence type="inferred from homology"/>
<organism evidence="3 4">
    <name type="scientific">Zingiber officinale</name>
    <name type="common">Ginger</name>
    <name type="synonym">Amomum zingiber</name>
    <dbReference type="NCBI Taxonomy" id="94328"/>
    <lineage>
        <taxon>Eukaryota</taxon>
        <taxon>Viridiplantae</taxon>
        <taxon>Streptophyta</taxon>
        <taxon>Embryophyta</taxon>
        <taxon>Tracheophyta</taxon>
        <taxon>Spermatophyta</taxon>
        <taxon>Magnoliopsida</taxon>
        <taxon>Liliopsida</taxon>
        <taxon>Zingiberales</taxon>
        <taxon>Zingiberaceae</taxon>
        <taxon>Zingiber</taxon>
    </lineage>
</organism>
<sequence>MVVAAAATRNPTKPRKSSSPSPGRQDPQNPCRLPLIPSEKDNAGDAVRRSRTKEISSRNLSSFSSSSASSNSTSYSAASNFSSPSSSSSSRRFPSPFANSRPSTPPALRQSSSQKRSCSADRARPSTPAGRGVPREAEPSVSANTLCTTTRSLSVSFQGESFFYQTSRAKTVSPSTPTPERRRPVAAVSAAAKTGDHLENSRPFDSHHRWPASRALPSNSLMRSSSCSSEKKEQILATVRLLHQTMLFDDSTRRISFDGGDLSASSDTDSVSSGSNSGTPEFSALSRAKVTSRGISVPARYRQEINSRLRQYPEPCSASPNSKSAAPKWSGTKKLSDSPLSYPSSTSSPLRGPMRPPSPSKLVASRGMSSPQRTQTNVAMSTSPIARAGNAPSIISFAAEVRRAKKGENRIEEAHLLRLLDNRHLQWRCVNSRANASLILQKLTIELAYLEEWSVIDTEHSSLLLGAIEALKASTLRLPIVSGAKMDILELKDSVGSAVDMMQAMGSSIRSLLSKVKQCSLQGHLVQLKRKASQLWWIQGIAYRSGQVRTVASHQKPNRITLLLLCLTLRTACRLDINYPCTTAARYFFSIQNNQISKLRRHWFLSFPIFFFLCSIFLHHPMPIDGFLPDSPRPSIRPVFVIKRERKGRKKVRCASSSSRESGERAPPPNAAVRGASEGGVLESTAPHVLAMVKLAKIYLQTNNRTASAPTARETGMPSLPLQSRLLRFAKGRSLSLSTTRRTSPLPILFVAVKRNSERRKRFG</sequence>
<dbReference type="GO" id="GO:0008017">
    <property type="term" value="F:microtubule binding"/>
    <property type="evidence" value="ECO:0007669"/>
    <property type="project" value="TreeGrafter"/>
</dbReference>
<evidence type="ECO:0000256" key="2">
    <source>
        <dbReference type="SAM" id="MobiDB-lite"/>
    </source>
</evidence>
<feature type="compositionally biased region" description="Low complexity" evidence="2">
    <location>
        <begin position="261"/>
        <end position="277"/>
    </location>
</feature>
<dbReference type="AlphaFoldDB" id="A0A8J5CFC0"/>
<dbReference type="EMBL" id="JACMSC010000019">
    <property type="protein sequence ID" value="KAG6473369.1"/>
    <property type="molecule type" value="Genomic_DNA"/>
</dbReference>
<dbReference type="PANTHER" id="PTHR31807">
    <property type="entry name" value="AUGMIN FAMILY MEMBER"/>
    <property type="match status" value="1"/>
</dbReference>
<feature type="compositionally biased region" description="Low complexity" evidence="2">
    <location>
        <begin position="315"/>
        <end position="330"/>
    </location>
</feature>
<feature type="compositionally biased region" description="Low complexity" evidence="2">
    <location>
        <begin position="57"/>
        <end position="102"/>
    </location>
</feature>
<evidence type="ECO:0000256" key="1">
    <source>
        <dbReference type="ARBA" id="ARBA00010016"/>
    </source>
</evidence>
<gene>
    <name evidence="3" type="ORF">ZIOFF_067284</name>
</gene>
<evidence type="ECO:0000313" key="4">
    <source>
        <dbReference type="Proteomes" id="UP000734854"/>
    </source>
</evidence>
<keyword evidence="4" id="KW-1185">Reference proteome</keyword>
<dbReference type="GO" id="GO:0005880">
    <property type="term" value="C:nuclear microtubule"/>
    <property type="evidence" value="ECO:0007669"/>
    <property type="project" value="TreeGrafter"/>
</dbReference>
<evidence type="ECO:0008006" key="5">
    <source>
        <dbReference type="Google" id="ProtNLM"/>
    </source>
</evidence>